<reference evidence="2 3" key="1">
    <citation type="journal article" date="2018" name="Front. Microbiol.">
        <title>Genome-Wide Analysis of Corynespora cassiicola Leaf Fall Disease Putative Effectors.</title>
        <authorList>
            <person name="Lopez D."/>
            <person name="Ribeiro S."/>
            <person name="Label P."/>
            <person name="Fumanal B."/>
            <person name="Venisse J.S."/>
            <person name="Kohler A."/>
            <person name="de Oliveira R.R."/>
            <person name="Labutti K."/>
            <person name="Lipzen A."/>
            <person name="Lail K."/>
            <person name="Bauer D."/>
            <person name="Ohm R.A."/>
            <person name="Barry K.W."/>
            <person name="Spatafora J."/>
            <person name="Grigoriev I.V."/>
            <person name="Martin F.M."/>
            <person name="Pujade-Renaud V."/>
        </authorList>
    </citation>
    <scope>NUCLEOTIDE SEQUENCE [LARGE SCALE GENOMIC DNA]</scope>
    <source>
        <strain evidence="2 3">Philippines</strain>
    </source>
</reference>
<dbReference type="Proteomes" id="UP000240883">
    <property type="component" value="Unassembled WGS sequence"/>
</dbReference>
<gene>
    <name evidence="2" type="ORF">BS50DRAFT_142141</name>
</gene>
<evidence type="ECO:0000313" key="3">
    <source>
        <dbReference type="Proteomes" id="UP000240883"/>
    </source>
</evidence>
<accession>A0A2T2NA14</accession>
<name>A0A2T2NA14_CORCC</name>
<protein>
    <submittedName>
        <fullName evidence="2">Uncharacterized protein</fullName>
    </submittedName>
</protein>
<sequence length="373" mass="40839">MPPAVPARPLSGLGRTGRDRPRRRWIGKMLIMGCATYCLHRLASLCVARFCCERPAQWSKQAFAELGLPLSCNCFDAPGGVSLRWQSSVSYPQTPAAHTWTRRARWRRAYHGLNDAFLPQMLSARAPDNQVWRVSRTQLNKSHVFRAHVVVLHTALDQCMQAHSSMHTPRATVYQGLHEPDQPDTVARRLNCRRLVGNTHGRCHFFSSCSFFSNCPARRHTQHVKKCQSLGHMPVAAVDIGLRGGALGSAARAWQLSDRPLSKGREQAGRSAPNSQNHSPGNPLTCSTSGLSPISALLLSFQRLSFHISPVHRVTPSLLALRGTNASPDCRGRPSLSSSSPTACGMLPATALSPPSAPFRLGQARPWSSTGDL</sequence>
<evidence type="ECO:0000256" key="1">
    <source>
        <dbReference type="SAM" id="MobiDB-lite"/>
    </source>
</evidence>
<dbReference type="AlphaFoldDB" id="A0A2T2NA14"/>
<keyword evidence="3" id="KW-1185">Reference proteome</keyword>
<evidence type="ECO:0000313" key="2">
    <source>
        <dbReference type="EMBL" id="PSN62301.1"/>
    </source>
</evidence>
<feature type="compositionally biased region" description="Polar residues" evidence="1">
    <location>
        <begin position="272"/>
        <end position="285"/>
    </location>
</feature>
<feature type="region of interest" description="Disordered" evidence="1">
    <location>
        <begin position="258"/>
        <end position="285"/>
    </location>
</feature>
<organism evidence="2 3">
    <name type="scientific">Corynespora cassiicola Philippines</name>
    <dbReference type="NCBI Taxonomy" id="1448308"/>
    <lineage>
        <taxon>Eukaryota</taxon>
        <taxon>Fungi</taxon>
        <taxon>Dikarya</taxon>
        <taxon>Ascomycota</taxon>
        <taxon>Pezizomycotina</taxon>
        <taxon>Dothideomycetes</taxon>
        <taxon>Pleosporomycetidae</taxon>
        <taxon>Pleosporales</taxon>
        <taxon>Corynesporascaceae</taxon>
        <taxon>Corynespora</taxon>
    </lineage>
</organism>
<feature type="region of interest" description="Disordered" evidence="1">
    <location>
        <begin position="351"/>
        <end position="373"/>
    </location>
</feature>
<proteinExistence type="predicted"/>
<dbReference type="EMBL" id="KZ678142">
    <property type="protein sequence ID" value="PSN62301.1"/>
    <property type="molecule type" value="Genomic_DNA"/>
</dbReference>